<organism evidence="4 5">
    <name type="scientific">Apiospora saccharicola</name>
    <dbReference type="NCBI Taxonomy" id="335842"/>
    <lineage>
        <taxon>Eukaryota</taxon>
        <taxon>Fungi</taxon>
        <taxon>Dikarya</taxon>
        <taxon>Ascomycota</taxon>
        <taxon>Pezizomycotina</taxon>
        <taxon>Sordariomycetes</taxon>
        <taxon>Xylariomycetidae</taxon>
        <taxon>Amphisphaeriales</taxon>
        <taxon>Apiosporaceae</taxon>
        <taxon>Apiospora</taxon>
    </lineage>
</organism>
<protein>
    <submittedName>
        <fullName evidence="4">Beta-xylosidase</fullName>
    </submittedName>
</protein>
<dbReference type="PANTHER" id="PTHR42812">
    <property type="entry name" value="BETA-XYLOSIDASE"/>
    <property type="match status" value="1"/>
</dbReference>
<gene>
    <name evidence="4" type="ORF">PG996_013080</name>
</gene>
<dbReference type="InterPro" id="IPR013320">
    <property type="entry name" value="ConA-like_dom_sf"/>
</dbReference>
<keyword evidence="2" id="KW-0378">Hydrolase</keyword>
<evidence type="ECO:0000256" key="3">
    <source>
        <dbReference type="ARBA" id="ARBA00023295"/>
    </source>
</evidence>
<dbReference type="InterPro" id="IPR006710">
    <property type="entry name" value="Glyco_hydro_43"/>
</dbReference>
<dbReference type="InterPro" id="IPR051795">
    <property type="entry name" value="Glycosyl_Hydrlase_43"/>
</dbReference>
<reference evidence="4 5" key="1">
    <citation type="submission" date="2023-01" db="EMBL/GenBank/DDBJ databases">
        <title>Analysis of 21 Apiospora genomes using comparative genomics revels a genus with tremendous synthesis potential of carbohydrate active enzymes and secondary metabolites.</title>
        <authorList>
            <person name="Sorensen T."/>
        </authorList>
    </citation>
    <scope>NUCLEOTIDE SEQUENCE [LARGE SCALE GENOMIC DNA]</scope>
    <source>
        <strain evidence="4 5">CBS 83171</strain>
    </source>
</reference>
<accession>A0ABR1U799</accession>
<dbReference type="SUPFAM" id="SSF49899">
    <property type="entry name" value="Concanavalin A-like lectins/glucanases"/>
    <property type="match status" value="1"/>
</dbReference>
<sequence length="239" mass="26495">MPSLAKTVLQVLAAGRLTSAATFRNPIFSGFHPDPSLPIYASRDLVYWSHISNALSRPEQLPQLAFLARGATSGVYAPALRHRDGHFYILTTLADQALPGQNYTRWDNFAAGPSSRPSRGPWRGTSLCPRSLLPPHLFHWRLPVAKHYAVSPPERPGTLRLGSSRLNLTGSDGDSTRGWGQTFVARKQAHTRFRFSIDMEFGENGGRKTMMTREDQEVGVTALQDQSLPVGTSGFRLRR</sequence>
<keyword evidence="3" id="KW-0326">Glycosidase</keyword>
<comment type="similarity">
    <text evidence="1">Belongs to the glycosyl hydrolase 43 family.</text>
</comment>
<keyword evidence="5" id="KW-1185">Reference proteome</keyword>
<comment type="caution">
    <text evidence="4">The sequence shown here is derived from an EMBL/GenBank/DDBJ whole genome shotgun (WGS) entry which is preliminary data.</text>
</comment>
<evidence type="ECO:0000313" key="4">
    <source>
        <dbReference type="EMBL" id="KAK8053779.1"/>
    </source>
</evidence>
<proteinExistence type="inferred from homology"/>
<dbReference type="Pfam" id="PF04616">
    <property type="entry name" value="Glyco_hydro_43"/>
    <property type="match status" value="1"/>
</dbReference>
<dbReference type="Proteomes" id="UP001446871">
    <property type="component" value="Unassembled WGS sequence"/>
</dbReference>
<evidence type="ECO:0000313" key="5">
    <source>
        <dbReference type="Proteomes" id="UP001446871"/>
    </source>
</evidence>
<dbReference type="EMBL" id="JAQQWM010000008">
    <property type="protein sequence ID" value="KAK8053779.1"/>
    <property type="molecule type" value="Genomic_DNA"/>
</dbReference>
<dbReference type="SUPFAM" id="SSF75005">
    <property type="entry name" value="Arabinanase/levansucrase/invertase"/>
    <property type="match status" value="1"/>
</dbReference>
<dbReference type="InterPro" id="IPR023296">
    <property type="entry name" value="Glyco_hydro_beta-prop_sf"/>
</dbReference>
<evidence type="ECO:0000256" key="2">
    <source>
        <dbReference type="ARBA" id="ARBA00022801"/>
    </source>
</evidence>
<dbReference type="Gene3D" id="2.115.10.20">
    <property type="entry name" value="Glycosyl hydrolase domain, family 43"/>
    <property type="match status" value="1"/>
</dbReference>
<dbReference type="Gene3D" id="2.60.120.200">
    <property type="match status" value="1"/>
</dbReference>
<dbReference type="PANTHER" id="PTHR42812:SF12">
    <property type="entry name" value="BETA-XYLOSIDASE-RELATED"/>
    <property type="match status" value="1"/>
</dbReference>
<evidence type="ECO:0000256" key="1">
    <source>
        <dbReference type="ARBA" id="ARBA00009865"/>
    </source>
</evidence>
<name>A0ABR1U799_9PEZI</name>